<dbReference type="Gene3D" id="3.40.50.150">
    <property type="entry name" value="Vaccinia Virus protein VP39"/>
    <property type="match status" value="1"/>
</dbReference>
<feature type="domain" description="Ribosomal RNA adenine methylase transferase N-terminal" evidence="14">
    <location>
        <begin position="155"/>
        <end position="359"/>
    </location>
</feature>
<organism evidence="15 16">
    <name type="scientific">Umbra pygmaea</name>
    <name type="common">Eastern mudminnow</name>
    <dbReference type="NCBI Taxonomy" id="75934"/>
    <lineage>
        <taxon>Eukaryota</taxon>
        <taxon>Metazoa</taxon>
        <taxon>Chordata</taxon>
        <taxon>Craniata</taxon>
        <taxon>Vertebrata</taxon>
        <taxon>Euteleostomi</taxon>
        <taxon>Actinopterygii</taxon>
        <taxon>Neopterygii</taxon>
        <taxon>Teleostei</taxon>
        <taxon>Protacanthopterygii</taxon>
        <taxon>Esociformes</taxon>
        <taxon>Umbridae</taxon>
        <taxon>Umbra</taxon>
    </lineage>
</organism>
<evidence type="ECO:0000313" key="16">
    <source>
        <dbReference type="Proteomes" id="UP001557470"/>
    </source>
</evidence>
<dbReference type="InterPro" id="IPR020598">
    <property type="entry name" value="rRNA_Ade_methylase_Trfase_N"/>
</dbReference>
<evidence type="ECO:0000259" key="14">
    <source>
        <dbReference type="SMART" id="SM00650"/>
    </source>
</evidence>
<dbReference type="PANTHER" id="PTHR11727">
    <property type="entry name" value="DIMETHYLADENOSINE TRANSFERASE"/>
    <property type="match status" value="1"/>
</dbReference>
<keyword evidence="3 11" id="KW-0489">Methyltransferase</keyword>
<dbReference type="GO" id="GO:0005739">
    <property type="term" value="C:mitochondrion"/>
    <property type="evidence" value="ECO:0007669"/>
    <property type="project" value="UniProtKB-SubCell"/>
</dbReference>
<sequence>MGLKPFWNERQVESAGLQLSYKAVTIVPVHLSLMAGRLCVVAVRYVCHHSHTRPARRQLATACNPRVPPQRRSFSLDSLSSGPGRPQNQQAWTDRTSPSSPSLTHRKLSAVAVSLQAQCEPLCKYDYLDLGEMEENIALTKGCKTIKRFIVDPALARLVAHHLGPDLEDSKAVIFECYPGPGVLTRTLLNAGAQRVVALESEKSFLPHLQALENLVDGQLEVVYCDLFKLDPVGKGSMTPPAMYSDKLFTDLGISEAEWTDDVPVKVVGILPQRNERCRLWKLLYCLFDRLSIYRYGRVELNLFISEKEYLKMVAKPGDFFNYRAFGVLWQMACHIELLHKEPWDSFVTSSKTKLAIPKSKLPNDHLCLVRITPRRDLFTSSLTTSSSATLLMMVKQLLAKRKAPLVDRLNLWSPDSGPKLLQEMGMPEDVLTGHVYPEEYKQLFHLVDKSQEFTQSWLYQETMENTLKDGWV</sequence>
<evidence type="ECO:0000256" key="9">
    <source>
        <dbReference type="ARBA" id="ARBA00023128"/>
    </source>
</evidence>
<protein>
    <recommendedName>
        <fullName evidence="12">rRNA adenine N(6)-methyltransferase</fullName>
        <ecNumber evidence="12">2.1.1.-</ecNumber>
    </recommendedName>
</protein>
<dbReference type="InterPro" id="IPR001737">
    <property type="entry name" value="KsgA/Erm"/>
</dbReference>
<feature type="binding site" evidence="11">
    <location>
        <position position="200"/>
    </location>
    <ligand>
        <name>S-adenosyl-L-methionine</name>
        <dbReference type="ChEBI" id="CHEBI:59789"/>
    </ligand>
</feature>
<keyword evidence="4 11" id="KW-0808">Transferase</keyword>
<comment type="similarity">
    <text evidence="11 12">Belongs to the class I-like SAM-binding methyltransferase superfamily. rRNA adenine N(6)-methyltransferase family.</text>
</comment>
<evidence type="ECO:0000256" key="6">
    <source>
        <dbReference type="ARBA" id="ARBA00022884"/>
    </source>
</evidence>
<evidence type="ECO:0000256" key="3">
    <source>
        <dbReference type="ARBA" id="ARBA00022603"/>
    </source>
</evidence>
<dbReference type="PANTHER" id="PTHR11727:SF13">
    <property type="entry name" value="DIMETHYLADENOSINE TRANSFERASE 2, MITOCHONDRIAL"/>
    <property type="match status" value="1"/>
</dbReference>
<dbReference type="GO" id="GO:0003723">
    <property type="term" value="F:RNA binding"/>
    <property type="evidence" value="ECO:0007669"/>
    <property type="project" value="UniProtKB-UniRule"/>
</dbReference>
<proteinExistence type="inferred from homology"/>
<keyword evidence="16" id="KW-1185">Reference proteome</keyword>
<evidence type="ECO:0000256" key="1">
    <source>
        <dbReference type="ARBA" id="ARBA00004173"/>
    </source>
</evidence>
<dbReference type="EC" id="2.1.1.-" evidence="12"/>
<feature type="region of interest" description="Disordered" evidence="13">
    <location>
        <begin position="67"/>
        <end position="103"/>
    </location>
</feature>
<feature type="binding site" evidence="11">
    <location>
        <position position="226"/>
    </location>
    <ligand>
        <name>S-adenosyl-L-methionine</name>
        <dbReference type="ChEBI" id="CHEBI:59789"/>
    </ligand>
</feature>
<keyword evidence="7" id="KW-0809">Transit peptide</keyword>
<keyword evidence="8" id="KW-0805">Transcription regulation</keyword>
<dbReference type="AlphaFoldDB" id="A0ABD0WH86"/>
<dbReference type="SMART" id="SM00650">
    <property type="entry name" value="rADc"/>
    <property type="match status" value="1"/>
</dbReference>
<evidence type="ECO:0000256" key="12">
    <source>
        <dbReference type="RuleBase" id="RU362106"/>
    </source>
</evidence>
<gene>
    <name evidence="15" type="ORF">UPYG_G00225570</name>
</gene>
<evidence type="ECO:0000256" key="11">
    <source>
        <dbReference type="PROSITE-ProRule" id="PRU01026"/>
    </source>
</evidence>
<evidence type="ECO:0000256" key="10">
    <source>
        <dbReference type="ARBA" id="ARBA00023163"/>
    </source>
</evidence>
<evidence type="ECO:0000256" key="2">
    <source>
        <dbReference type="ARBA" id="ARBA00022552"/>
    </source>
</evidence>
<dbReference type="Proteomes" id="UP001557470">
    <property type="component" value="Unassembled WGS sequence"/>
</dbReference>
<evidence type="ECO:0000256" key="8">
    <source>
        <dbReference type="ARBA" id="ARBA00023015"/>
    </source>
</evidence>
<dbReference type="GO" id="GO:0000179">
    <property type="term" value="F:rRNA (adenine-N6,N6-)-dimethyltransferase activity"/>
    <property type="evidence" value="ECO:0007669"/>
    <property type="project" value="UniProtKB-UniRule"/>
</dbReference>
<keyword evidence="10" id="KW-0804">Transcription</keyword>
<keyword evidence="2 12" id="KW-0698">rRNA processing</keyword>
<evidence type="ECO:0000256" key="13">
    <source>
        <dbReference type="SAM" id="MobiDB-lite"/>
    </source>
</evidence>
<comment type="caution">
    <text evidence="15">The sequence shown here is derived from an EMBL/GenBank/DDBJ whole genome shotgun (WGS) entry which is preliminary data.</text>
</comment>
<dbReference type="CDD" id="cd02440">
    <property type="entry name" value="AdoMet_MTases"/>
    <property type="match status" value="1"/>
</dbReference>
<evidence type="ECO:0000256" key="7">
    <source>
        <dbReference type="ARBA" id="ARBA00022946"/>
    </source>
</evidence>
<keyword evidence="9" id="KW-0496">Mitochondrion</keyword>
<keyword evidence="5 11" id="KW-0949">S-adenosyl-L-methionine</keyword>
<dbReference type="InterPro" id="IPR029063">
    <property type="entry name" value="SAM-dependent_MTases_sf"/>
</dbReference>
<dbReference type="EMBL" id="JAGEUA010000007">
    <property type="protein sequence ID" value="KAL0969323.1"/>
    <property type="molecule type" value="Genomic_DNA"/>
</dbReference>
<comment type="caution">
    <text evidence="11">Lacks conserved residue(s) required for the propagation of feature annotation.</text>
</comment>
<evidence type="ECO:0000256" key="4">
    <source>
        <dbReference type="ARBA" id="ARBA00022679"/>
    </source>
</evidence>
<evidence type="ECO:0000256" key="5">
    <source>
        <dbReference type="ARBA" id="ARBA00022691"/>
    </source>
</evidence>
<dbReference type="Pfam" id="PF00398">
    <property type="entry name" value="RrnaAD"/>
    <property type="match status" value="1"/>
</dbReference>
<dbReference type="PROSITE" id="PS51689">
    <property type="entry name" value="SAM_RNA_A_N6_MT"/>
    <property type="match status" value="1"/>
</dbReference>
<name>A0ABD0WH86_UMBPY</name>
<feature type="binding site" evidence="11">
    <location>
        <position position="150"/>
    </location>
    <ligand>
        <name>S-adenosyl-L-methionine</name>
        <dbReference type="ChEBI" id="CHEBI:59789"/>
    </ligand>
</feature>
<comment type="subcellular location">
    <subcellularLocation>
        <location evidence="1">Mitochondrion</location>
    </subcellularLocation>
</comment>
<accession>A0ABD0WH86</accession>
<dbReference type="SUPFAM" id="SSF53335">
    <property type="entry name" value="S-adenosyl-L-methionine-dependent methyltransferases"/>
    <property type="match status" value="1"/>
</dbReference>
<feature type="compositionally biased region" description="Polar residues" evidence="13">
    <location>
        <begin position="72"/>
        <end position="103"/>
    </location>
</feature>
<reference evidence="15 16" key="1">
    <citation type="submission" date="2024-06" db="EMBL/GenBank/DDBJ databases">
        <authorList>
            <person name="Pan Q."/>
            <person name="Wen M."/>
            <person name="Jouanno E."/>
            <person name="Zahm M."/>
            <person name="Klopp C."/>
            <person name="Cabau C."/>
            <person name="Louis A."/>
            <person name="Berthelot C."/>
            <person name="Parey E."/>
            <person name="Roest Crollius H."/>
            <person name="Montfort J."/>
            <person name="Robinson-Rechavi M."/>
            <person name="Bouchez O."/>
            <person name="Lampietro C."/>
            <person name="Lopez Roques C."/>
            <person name="Donnadieu C."/>
            <person name="Postlethwait J."/>
            <person name="Bobe J."/>
            <person name="Verreycken H."/>
            <person name="Guiguen Y."/>
        </authorList>
    </citation>
    <scope>NUCLEOTIDE SEQUENCE [LARGE SCALE GENOMIC DNA]</scope>
    <source>
        <strain evidence="15">Up_M1</strain>
        <tissue evidence="15">Testis</tissue>
    </source>
</reference>
<keyword evidence="6 11" id="KW-0694">RNA-binding</keyword>
<evidence type="ECO:0000313" key="15">
    <source>
        <dbReference type="EMBL" id="KAL0969323.1"/>
    </source>
</evidence>